<name>A0AAJ5WKZ2_9BACT</name>
<accession>A0AAJ5WKZ2</accession>
<evidence type="ECO:0000313" key="4">
    <source>
        <dbReference type="Proteomes" id="UP001220610"/>
    </source>
</evidence>
<gene>
    <name evidence="3" type="ORF">P0Y53_15040</name>
</gene>
<dbReference type="Gene3D" id="3.55.50.30">
    <property type="match status" value="1"/>
</dbReference>
<reference evidence="3" key="1">
    <citation type="submission" date="2023-03" db="EMBL/GenBank/DDBJ databases">
        <title>Andean soil-derived lignocellulolytic bacterial consortium as a source of novel taxa and putative plastic-active enzymes.</title>
        <authorList>
            <person name="Diaz-Garcia L."/>
            <person name="Chuvochina M."/>
            <person name="Feuerriegel G."/>
            <person name="Bunk B."/>
            <person name="Sproer C."/>
            <person name="Streit W.R."/>
            <person name="Rodriguez L.M."/>
            <person name="Overmann J."/>
            <person name="Jimenez D.J."/>
        </authorList>
    </citation>
    <scope>NUCLEOTIDE SEQUENCE</scope>
    <source>
        <strain evidence="3">MAG 7</strain>
    </source>
</reference>
<dbReference type="InterPro" id="IPR006860">
    <property type="entry name" value="FecR"/>
</dbReference>
<evidence type="ECO:0000313" key="3">
    <source>
        <dbReference type="EMBL" id="WEK33806.1"/>
    </source>
</evidence>
<proteinExistence type="predicted"/>
<protein>
    <submittedName>
        <fullName evidence="3">DUF4974 domain-containing protein</fullName>
    </submittedName>
</protein>
<evidence type="ECO:0000259" key="2">
    <source>
        <dbReference type="Pfam" id="PF16344"/>
    </source>
</evidence>
<dbReference type="GO" id="GO:0016989">
    <property type="term" value="F:sigma factor antagonist activity"/>
    <property type="evidence" value="ECO:0007669"/>
    <property type="project" value="TreeGrafter"/>
</dbReference>
<dbReference type="InterPro" id="IPR032508">
    <property type="entry name" value="FecR_C"/>
</dbReference>
<dbReference type="InterPro" id="IPR012373">
    <property type="entry name" value="Ferrdict_sens_TM"/>
</dbReference>
<evidence type="ECO:0000259" key="1">
    <source>
        <dbReference type="Pfam" id="PF04773"/>
    </source>
</evidence>
<dbReference type="Pfam" id="PF04773">
    <property type="entry name" value="FecR"/>
    <property type="match status" value="1"/>
</dbReference>
<dbReference type="Pfam" id="PF16344">
    <property type="entry name" value="FecR_C"/>
    <property type="match status" value="1"/>
</dbReference>
<dbReference type="Gene3D" id="2.60.120.1440">
    <property type="match status" value="1"/>
</dbReference>
<dbReference type="PANTHER" id="PTHR30273:SF2">
    <property type="entry name" value="PROTEIN FECR"/>
    <property type="match status" value="1"/>
</dbReference>
<feature type="domain" description="Protein FecR C-terminal" evidence="2">
    <location>
        <begin position="352"/>
        <end position="418"/>
    </location>
</feature>
<dbReference type="Proteomes" id="UP001220610">
    <property type="component" value="Chromosome"/>
</dbReference>
<sequence length="420" mass="46067">MLEEILPPGLLAVLYKKANAHPLEPGEEALLADWIGQSPHKEAFVQQLSNEDAVWEDLKARYGFAPEGEWARMQQRITADAGIETPPAARLRSLRPWRWAAAAVFLLMAGGAWFWWNRQPGMRDIPTPIVQQTPIAPGKDGAILTLADGRQLVLDSLGNGVVASESGASVYLNNGQLAYNRSTGQPGAGQPAADAYNILSTPRGRQFTVVLPDGSRVWLNAASSIRYATGMTGSRRVVELLQGEGYFEVAPHNNQDFVVQVGQQATVLQPASGSKKPGFNINAYQDEPGILVTAVEGGARVLSGLLTQEGTMPVNAKTQELQPGTQATLQAGSIRLQQPDMGKVLAWKNGFFNFENANLQSVMKQLERWYDIEVVYEKQPPPIFFVGKLSRKMTLEGVLKTLEESEVHFRMEGRKLIVRP</sequence>
<dbReference type="EMBL" id="CP119311">
    <property type="protein sequence ID" value="WEK33806.1"/>
    <property type="molecule type" value="Genomic_DNA"/>
</dbReference>
<dbReference type="AlphaFoldDB" id="A0AAJ5WKZ2"/>
<feature type="domain" description="FecR protein" evidence="1">
    <location>
        <begin position="199"/>
        <end position="265"/>
    </location>
</feature>
<organism evidence="3 4">
    <name type="scientific">Candidatus Pseudobacter hemicellulosilyticus</name>
    <dbReference type="NCBI Taxonomy" id="3121375"/>
    <lineage>
        <taxon>Bacteria</taxon>
        <taxon>Pseudomonadati</taxon>
        <taxon>Bacteroidota</taxon>
        <taxon>Chitinophagia</taxon>
        <taxon>Chitinophagales</taxon>
        <taxon>Chitinophagaceae</taxon>
        <taxon>Pseudobacter</taxon>
    </lineage>
</organism>
<dbReference type="PANTHER" id="PTHR30273">
    <property type="entry name" value="PERIPLASMIC SIGNAL SENSOR AND SIGMA FACTOR ACTIVATOR FECR-RELATED"/>
    <property type="match status" value="1"/>
</dbReference>